<feature type="domain" description="RagB/SusD" evidence="6">
    <location>
        <begin position="341"/>
        <end position="415"/>
    </location>
</feature>
<reference evidence="8 9" key="1">
    <citation type="submission" date="2019-08" db="EMBL/GenBank/DDBJ databases">
        <title>Phlebobacter frassis gen. nov. sp. nov., a new member of family Sphingobacteriaceae isolated from sand fly rearing media.</title>
        <authorList>
            <person name="Kakumanu M.L."/>
            <person name="Marayati B.F."/>
            <person name="Wada-Katsumata A."/>
            <person name="Wasserberg G."/>
            <person name="Schal C."/>
            <person name="Apperson C.S."/>
            <person name="Ponnusamy L."/>
        </authorList>
    </citation>
    <scope>NUCLEOTIDE SEQUENCE [LARGE SCALE GENOMIC DNA]</scope>
    <source>
        <strain evidence="8 9">SSI9</strain>
    </source>
</reference>
<dbReference type="Proteomes" id="UP000322362">
    <property type="component" value="Unassembled WGS sequence"/>
</dbReference>
<dbReference type="EMBL" id="VTAV01000012">
    <property type="protein sequence ID" value="TYR34399.1"/>
    <property type="molecule type" value="Genomic_DNA"/>
</dbReference>
<evidence type="ECO:0000313" key="9">
    <source>
        <dbReference type="Proteomes" id="UP000322362"/>
    </source>
</evidence>
<keyword evidence="3" id="KW-0732">Signal</keyword>
<protein>
    <submittedName>
        <fullName evidence="8">RagB/SusD family nutrient uptake outer membrane protein</fullName>
    </submittedName>
</protein>
<gene>
    <name evidence="8" type="ORF">FXV77_15355</name>
</gene>
<dbReference type="Pfam" id="PF14322">
    <property type="entry name" value="SusD-like_3"/>
    <property type="match status" value="1"/>
</dbReference>
<keyword evidence="9" id="KW-1185">Reference proteome</keyword>
<dbReference type="InterPro" id="IPR033985">
    <property type="entry name" value="SusD-like_N"/>
</dbReference>
<dbReference type="InterPro" id="IPR011990">
    <property type="entry name" value="TPR-like_helical_dom_sf"/>
</dbReference>
<feature type="domain" description="SusD-like N-terminal" evidence="7">
    <location>
        <begin position="26"/>
        <end position="227"/>
    </location>
</feature>
<comment type="subcellular location">
    <subcellularLocation>
        <location evidence="1">Cell outer membrane</location>
    </subcellularLocation>
</comment>
<evidence type="ECO:0000256" key="1">
    <source>
        <dbReference type="ARBA" id="ARBA00004442"/>
    </source>
</evidence>
<dbReference type="AlphaFoldDB" id="A0A5D4H2Z5"/>
<organism evidence="8 9">
    <name type="scientific">Sphingobacterium phlebotomi</name>
    <dbReference type="NCBI Taxonomy" id="2605433"/>
    <lineage>
        <taxon>Bacteria</taxon>
        <taxon>Pseudomonadati</taxon>
        <taxon>Bacteroidota</taxon>
        <taxon>Sphingobacteriia</taxon>
        <taxon>Sphingobacteriales</taxon>
        <taxon>Sphingobacteriaceae</taxon>
        <taxon>Sphingobacterium</taxon>
    </lineage>
</organism>
<dbReference type="PROSITE" id="PS51257">
    <property type="entry name" value="PROKAR_LIPOPROTEIN"/>
    <property type="match status" value="1"/>
</dbReference>
<keyword evidence="4" id="KW-0472">Membrane</keyword>
<dbReference type="Pfam" id="PF07980">
    <property type="entry name" value="SusD_RagB"/>
    <property type="match status" value="1"/>
</dbReference>
<dbReference type="GO" id="GO:0009279">
    <property type="term" value="C:cell outer membrane"/>
    <property type="evidence" value="ECO:0007669"/>
    <property type="project" value="UniProtKB-SubCell"/>
</dbReference>
<sequence>MIMKTKLLIQVTPLIVSLLLFSSCKDYLEEKSDKSLITPSTVEDLQALLDDAVTMNTATPGFMETCSDDYFLLPATYNALTSLQVSLYCYKPFPYEYGNDWSKSYQVVYNSNVCLERLEDIEQTVVNKLARDNVKGSALFFRSYYYLLLAWQHAKAYDTSTASTDLGIVLRANSDFNVPSVRASVEETYGQVIEDTKAAVPLLPEHPIHVMRPSRAAAYGLLARTYLSMSLPDSAYKYADLALGIKSSLMDYNGDPDLNGSVTAAVPFKKFNSETLFYSEMFSSFGLHHPARGKIDSILYNSYDTNDLRKEAFFRPNSGYHQFKGSYAASASILFSGIAVDELYLIRAETNARLGKIDEAMDDLNTLLKMRWKNNVDYPVFTAENAEDALAIVLLERRKELLMRGLRWIDIKRLNKEGSNIVPTRVVNGETFSLQPNDSLYALPLPDDIIRLTGIEQN</sequence>
<evidence type="ECO:0000256" key="2">
    <source>
        <dbReference type="ARBA" id="ARBA00006275"/>
    </source>
</evidence>
<evidence type="ECO:0000259" key="6">
    <source>
        <dbReference type="Pfam" id="PF07980"/>
    </source>
</evidence>
<comment type="caution">
    <text evidence="8">The sequence shown here is derived from an EMBL/GenBank/DDBJ whole genome shotgun (WGS) entry which is preliminary data.</text>
</comment>
<evidence type="ECO:0000256" key="5">
    <source>
        <dbReference type="ARBA" id="ARBA00023237"/>
    </source>
</evidence>
<dbReference type="SUPFAM" id="SSF48452">
    <property type="entry name" value="TPR-like"/>
    <property type="match status" value="1"/>
</dbReference>
<evidence type="ECO:0000313" key="8">
    <source>
        <dbReference type="EMBL" id="TYR34399.1"/>
    </source>
</evidence>
<evidence type="ECO:0000256" key="4">
    <source>
        <dbReference type="ARBA" id="ARBA00023136"/>
    </source>
</evidence>
<comment type="similarity">
    <text evidence="2">Belongs to the SusD family.</text>
</comment>
<keyword evidence="5" id="KW-0998">Cell outer membrane</keyword>
<accession>A0A5D4H2Z5</accession>
<dbReference type="InterPro" id="IPR012944">
    <property type="entry name" value="SusD_RagB_dom"/>
</dbReference>
<evidence type="ECO:0000256" key="3">
    <source>
        <dbReference type="ARBA" id="ARBA00022729"/>
    </source>
</evidence>
<evidence type="ECO:0000259" key="7">
    <source>
        <dbReference type="Pfam" id="PF14322"/>
    </source>
</evidence>
<dbReference type="Gene3D" id="1.25.40.390">
    <property type="match status" value="1"/>
</dbReference>
<name>A0A5D4H2Z5_9SPHI</name>
<proteinExistence type="inferred from homology"/>